<dbReference type="PANTHER" id="PTHR43633:SF1">
    <property type="entry name" value="ALCOHOL DEHYDROGENASE YQHD"/>
    <property type="match status" value="1"/>
</dbReference>
<dbReference type="CDD" id="cd08187">
    <property type="entry name" value="BDH"/>
    <property type="match status" value="1"/>
</dbReference>
<evidence type="ECO:0000313" key="4">
    <source>
        <dbReference type="EMBL" id="MTK21592.1"/>
    </source>
</evidence>
<dbReference type="EMBL" id="WMQE01000019">
    <property type="protein sequence ID" value="MTK21592.1"/>
    <property type="molecule type" value="Genomic_DNA"/>
</dbReference>
<dbReference type="InterPro" id="IPR001670">
    <property type="entry name" value="ADH_Fe/GldA"/>
</dbReference>
<dbReference type="Pfam" id="PF25137">
    <property type="entry name" value="ADH_Fe_C"/>
    <property type="match status" value="1"/>
</dbReference>
<dbReference type="RefSeq" id="WP_006783540.1">
    <property type="nucleotide sequence ID" value="NZ_CAUWFM010000013.1"/>
</dbReference>
<accession>A0A9X4XI41</accession>
<dbReference type="Gene3D" id="1.20.1090.10">
    <property type="entry name" value="Dehydroquinate synthase-like - alpha domain"/>
    <property type="match status" value="1"/>
</dbReference>
<evidence type="ECO:0000313" key="5">
    <source>
        <dbReference type="Proteomes" id="UP000487649"/>
    </source>
</evidence>
<name>A0A9X4XI41_9FIRM</name>
<dbReference type="InterPro" id="IPR056798">
    <property type="entry name" value="ADH_Fe_C"/>
</dbReference>
<sequence>MQDFHYQNGTKIIFGRETEASVGQELKKYTNKVLLHYGGGSIKKTGLYDKVMHSLHEAGIEVFELGGVKPNPRLSLVRKGINLCQEQEIPFILAVGGGSVIDSAKAIAAGVHYEGDVWDLFCGVAVEHECLPLATILTIPAAGSETSSGTVVTNDEIGLKRSFGHESLRPVFSILNPELTFTLPTYQTACGIADMLAHVLERYFTNERHVDITDRLCEATMKSIIDNGLRVMNDPFNYDIRAELMLAGMIAHNGSLDMGRIGDWASHDIEHELSGMYDIAHGAGLAIIFPAWMKYVYHHDVNRFAQFGSRVFNLEINLNHPEETALLAIEKLESFFKALGLPTSFSDADLPTDHIEELAQKLVCDCDSVGNYVPIKEADALEIYRLAL</sequence>
<dbReference type="GO" id="GO:1990002">
    <property type="term" value="F:methylglyoxal reductase (NADPH) (acetol producing) activity"/>
    <property type="evidence" value="ECO:0007669"/>
    <property type="project" value="TreeGrafter"/>
</dbReference>
<evidence type="ECO:0000256" key="1">
    <source>
        <dbReference type="ARBA" id="ARBA00023002"/>
    </source>
</evidence>
<reference evidence="4 5" key="1">
    <citation type="journal article" date="2019" name="Nat. Med.">
        <title>A library of human gut bacterial isolates paired with longitudinal multiomics data enables mechanistic microbiome research.</title>
        <authorList>
            <person name="Poyet M."/>
            <person name="Groussin M."/>
            <person name="Gibbons S.M."/>
            <person name="Avila-Pacheco J."/>
            <person name="Jiang X."/>
            <person name="Kearney S.M."/>
            <person name="Perrotta A.R."/>
            <person name="Berdy B."/>
            <person name="Zhao S."/>
            <person name="Lieberman T.D."/>
            <person name="Swanson P.K."/>
            <person name="Smith M."/>
            <person name="Roesemann S."/>
            <person name="Alexander J.E."/>
            <person name="Rich S.A."/>
            <person name="Livny J."/>
            <person name="Vlamakis H."/>
            <person name="Clish C."/>
            <person name="Bullock K."/>
            <person name="Deik A."/>
            <person name="Scott J."/>
            <person name="Pierce K.A."/>
            <person name="Xavier R.J."/>
            <person name="Alm E.J."/>
        </authorList>
    </citation>
    <scope>NUCLEOTIDE SEQUENCE [LARGE SCALE GENOMIC DNA]</scope>
    <source>
        <strain evidence="4 5">BIOML-A198</strain>
    </source>
</reference>
<dbReference type="FunFam" id="3.40.50.1970:FF:000003">
    <property type="entry name" value="Alcohol dehydrogenase, iron-containing"/>
    <property type="match status" value="1"/>
</dbReference>
<protein>
    <submittedName>
        <fullName evidence="4">Iron-containing alcohol dehydrogenase</fullName>
    </submittedName>
</protein>
<dbReference type="SUPFAM" id="SSF56796">
    <property type="entry name" value="Dehydroquinate synthase-like"/>
    <property type="match status" value="1"/>
</dbReference>
<dbReference type="Proteomes" id="UP000487649">
    <property type="component" value="Unassembled WGS sequence"/>
</dbReference>
<feature type="domain" description="Fe-containing alcohol dehydrogenase-like C-terminal" evidence="3">
    <location>
        <begin position="189"/>
        <end position="387"/>
    </location>
</feature>
<dbReference type="GO" id="GO:0005829">
    <property type="term" value="C:cytosol"/>
    <property type="evidence" value="ECO:0007669"/>
    <property type="project" value="TreeGrafter"/>
</dbReference>
<dbReference type="Gene3D" id="3.40.50.1970">
    <property type="match status" value="1"/>
</dbReference>
<proteinExistence type="predicted"/>
<dbReference type="AlphaFoldDB" id="A0A9X4XI41"/>
<evidence type="ECO:0000259" key="3">
    <source>
        <dbReference type="Pfam" id="PF25137"/>
    </source>
</evidence>
<evidence type="ECO:0000259" key="2">
    <source>
        <dbReference type="Pfam" id="PF00465"/>
    </source>
</evidence>
<comment type="caution">
    <text evidence="4">The sequence shown here is derived from an EMBL/GenBank/DDBJ whole genome shotgun (WGS) entry which is preliminary data.</text>
</comment>
<dbReference type="GO" id="GO:0046872">
    <property type="term" value="F:metal ion binding"/>
    <property type="evidence" value="ECO:0007669"/>
    <property type="project" value="InterPro"/>
</dbReference>
<dbReference type="InterPro" id="IPR018211">
    <property type="entry name" value="ADH_Fe_CS"/>
</dbReference>
<dbReference type="PANTHER" id="PTHR43633">
    <property type="entry name" value="ALCOHOL DEHYDROGENASE YQHD"/>
    <property type="match status" value="1"/>
</dbReference>
<feature type="domain" description="Alcohol dehydrogenase iron-type/glycerol dehydrogenase GldA" evidence="2">
    <location>
        <begin position="10"/>
        <end position="177"/>
    </location>
</feature>
<keyword evidence="1" id="KW-0560">Oxidoreductase</keyword>
<dbReference type="GO" id="GO:1990362">
    <property type="term" value="F:butanol dehydrogenase (NAD+) activity"/>
    <property type="evidence" value="ECO:0007669"/>
    <property type="project" value="InterPro"/>
</dbReference>
<dbReference type="Pfam" id="PF00465">
    <property type="entry name" value="Fe-ADH"/>
    <property type="match status" value="1"/>
</dbReference>
<dbReference type="GO" id="GO:0008106">
    <property type="term" value="F:alcohol dehydrogenase (NADP+) activity"/>
    <property type="evidence" value="ECO:0007669"/>
    <property type="project" value="TreeGrafter"/>
</dbReference>
<dbReference type="PROSITE" id="PS00060">
    <property type="entry name" value="ADH_IRON_2"/>
    <property type="match status" value="1"/>
</dbReference>
<organism evidence="4 5">
    <name type="scientific">Turicibacter sanguinis</name>
    <dbReference type="NCBI Taxonomy" id="154288"/>
    <lineage>
        <taxon>Bacteria</taxon>
        <taxon>Bacillati</taxon>
        <taxon>Bacillota</taxon>
        <taxon>Erysipelotrichia</taxon>
        <taxon>Erysipelotrichales</taxon>
        <taxon>Turicibacteraceae</taxon>
        <taxon>Turicibacter</taxon>
    </lineage>
</organism>
<gene>
    <name evidence="4" type="ORF">GMA92_09175</name>
</gene>
<dbReference type="InterPro" id="IPR044731">
    <property type="entry name" value="BDH-like"/>
</dbReference>
<dbReference type="GeneID" id="60059423"/>